<dbReference type="EMBL" id="CP071880">
    <property type="protein sequence ID" value="QTE51048.1"/>
    <property type="molecule type" value="Genomic_DNA"/>
</dbReference>
<protein>
    <submittedName>
        <fullName evidence="1">Uncharacterized protein</fullName>
    </submittedName>
</protein>
<organism evidence="1 3">
    <name type="scientific">Mucilaginibacter rubeus</name>
    <dbReference type="NCBI Taxonomy" id="2027860"/>
    <lineage>
        <taxon>Bacteria</taxon>
        <taxon>Pseudomonadati</taxon>
        <taxon>Bacteroidota</taxon>
        <taxon>Sphingobacteriia</taxon>
        <taxon>Sphingobacteriales</taxon>
        <taxon>Sphingobacteriaceae</taxon>
        <taxon>Mucilaginibacter</taxon>
    </lineage>
</organism>
<dbReference type="AlphaFoldDB" id="A0AAE6MK72"/>
<evidence type="ECO:0000313" key="4">
    <source>
        <dbReference type="Proteomes" id="UP000663940"/>
    </source>
</evidence>
<reference evidence="1 3" key="1">
    <citation type="submission" date="2019-08" db="EMBL/GenBank/DDBJ databases">
        <title>Comparative genome analysis confer to the adaptation heavy metal polluted environment.</title>
        <authorList>
            <person name="Li Y."/>
        </authorList>
    </citation>
    <scope>NUCLEOTIDE SEQUENCE [LARGE SCALE GENOMIC DNA]</scope>
    <source>
        <strain evidence="1 3">P2</strain>
    </source>
</reference>
<sequence length="246" mass="27856">MEWYLPSEKPASTVSTGLTDIIFCDNARYYMGKTGPDGKWYEYHTETVLDAVNAWAFLPESPLQITNAIVVEDWLPGNGPVSNAFSHFLLYDNEEIEYANINSTFFDSQNRTFKEVSHHLVLPNVPLRLFTKAAIVKQMQGFLKEILLKPALKSLKLNAYLETCLYIAVKEMINTTTNGVRRNYLVQGDVYLKEVVNRWAFQVNNGLNKAAGKDYIRQPLGTVLAPADTKAQKEITDILELVTKNV</sequence>
<proteinExistence type="predicted"/>
<keyword evidence="4" id="KW-1185">Reference proteome</keyword>
<accession>A0AAE6MK72</accession>
<evidence type="ECO:0000313" key="1">
    <source>
        <dbReference type="EMBL" id="QEM06426.1"/>
    </source>
</evidence>
<dbReference type="Proteomes" id="UP000663940">
    <property type="component" value="Chromosome"/>
</dbReference>
<reference evidence="2 4" key="2">
    <citation type="submission" date="2021-03" db="EMBL/GenBank/DDBJ databases">
        <title>Mucilaginibacter strains isolated from gold and copper mining confer multi heavy-metal resistance.</title>
        <authorList>
            <person name="Li Y."/>
        </authorList>
    </citation>
    <scope>NUCLEOTIDE SEQUENCE [LARGE SCALE GENOMIC DNA]</scope>
    <source>
        <strain evidence="2 4">P2-4</strain>
    </source>
</reference>
<dbReference type="Proteomes" id="UP000250557">
    <property type="component" value="Chromosome"/>
</dbReference>
<evidence type="ECO:0000313" key="2">
    <source>
        <dbReference type="EMBL" id="QTE51048.1"/>
    </source>
</evidence>
<evidence type="ECO:0000313" key="3">
    <source>
        <dbReference type="Proteomes" id="UP000250557"/>
    </source>
</evidence>
<gene>
    <name evidence="1" type="ORF">DIU31_024000</name>
    <name evidence="2" type="ORF">J3L21_03450</name>
</gene>
<dbReference type="EMBL" id="CP043451">
    <property type="protein sequence ID" value="QEM06426.1"/>
    <property type="molecule type" value="Genomic_DNA"/>
</dbReference>
<name>A0AAE6MK72_9SPHI</name>
<dbReference type="RefSeq" id="WP_112653393.1">
    <property type="nucleotide sequence ID" value="NZ_CP043451.1"/>
</dbReference>